<name>A0A382K6Z5_9ZZZZ</name>
<organism evidence="1">
    <name type="scientific">marine metagenome</name>
    <dbReference type="NCBI Taxonomy" id="408172"/>
    <lineage>
        <taxon>unclassified sequences</taxon>
        <taxon>metagenomes</taxon>
        <taxon>ecological metagenomes</taxon>
    </lineage>
</organism>
<feature type="non-terminal residue" evidence="1">
    <location>
        <position position="72"/>
    </location>
</feature>
<dbReference type="AlphaFoldDB" id="A0A382K6Z5"/>
<proteinExistence type="predicted"/>
<reference evidence="1" key="1">
    <citation type="submission" date="2018-05" db="EMBL/GenBank/DDBJ databases">
        <authorList>
            <person name="Lanie J.A."/>
            <person name="Ng W.-L."/>
            <person name="Kazmierczak K.M."/>
            <person name="Andrzejewski T.M."/>
            <person name="Davidsen T.M."/>
            <person name="Wayne K.J."/>
            <person name="Tettelin H."/>
            <person name="Glass J.I."/>
            <person name="Rusch D."/>
            <person name="Podicherti R."/>
            <person name="Tsui H.-C.T."/>
            <person name="Winkler M.E."/>
        </authorList>
    </citation>
    <scope>NUCLEOTIDE SEQUENCE</scope>
</reference>
<protein>
    <submittedName>
        <fullName evidence="1">Uncharacterized protein</fullName>
    </submittedName>
</protein>
<dbReference type="EMBL" id="UINC01078810">
    <property type="protein sequence ID" value="SVC20240.1"/>
    <property type="molecule type" value="Genomic_DNA"/>
</dbReference>
<gene>
    <name evidence="1" type="ORF">METZ01_LOCUS273094</name>
</gene>
<accession>A0A382K6Z5</accession>
<evidence type="ECO:0000313" key="1">
    <source>
        <dbReference type="EMBL" id="SVC20240.1"/>
    </source>
</evidence>
<sequence>MTTLTKKQLPPFSLSRLMATSFGPGEGDGDRLCILVDLPDLALMRGLAFLREDGFEVQKYAHDIFHMGFAEG</sequence>